<evidence type="ECO:0000256" key="2">
    <source>
        <dbReference type="SAM" id="MobiDB-lite"/>
    </source>
</evidence>
<organism evidence="3 4">
    <name type="scientific">[Myrmecia] bisecta</name>
    <dbReference type="NCBI Taxonomy" id="41462"/>
    <lineage>
        <taxon>Eukaryota</taxon>
        <taxon>Viridiplantae</taxon>
        <taxon>Chlorophyta</taxon>
        <taxon>core chlorophytes</taxon>
        <taxon>Trebouxiophyceae</taxon>
        <taxon>Trebouxiales</taxon>
        <taxon>Trebouxiaceae</taxon>
        <taxon>Myrmecia</taxon>
    </lineage>
</organism>
<feature type="coiled-coil region" evidence="1">
    <location>
        <begin position="185"/>
        <end position="226"/>
    </location>
</feature>
<comment type="caution">
    <text evidence="3">The sequence shown here is derived from an EMBL/GenBank/DDBJ whole genome shotgun (WGS) entry which is preliminary data.</text>
</comment>
<feature type="region of interest" description="Disordered" evidence="2">
    <location>
        <begin position="390"/>
        <end position="525"/>
    </location>
</feature>
<keyword evidence="4" id="KW-1185">Reference proteome</keyword>
<dbReference type="Proteomes" id="UP001489004">
    <property type="component" value="Unassembled WGS sequence"/>
</dbReference>
<feature type="region of interest" description="Disordered" evidence="2">
    <location>
        <begin position="15"/>
        <end position="79"/>
    </location>
</feature>
<gene>
    <name evidence="3" type="ORF">WJX72_000371</name>
</gene>
<evidence type="ECO:0000313" key="4">
    <source>
        <dbReference type="Proteomes" id="UP001489004"/>
    </source>
</evidence>
<feature type="compositionally biased region" description="Basic and acidic residues" evidence="2">
    <location>
        <begin position="28"/>
        <end position="46"/>
    </location>
</feature>
<feature type="compositionally biased region" description="Polar residues" evidence="2">
    <location>
        <begin position="70"/>
        <end position="79"/>
    </location>
</feature>
<feature type="compositionally biased region" description="Basic and acidic residues" evidence="2">
    <location>
        <begin position="485"/>
        <end position="506"/>
    </location>
</feature>
<proteinExistence type="predicted"/>
<accession>A0AAW1PJ12</accession>
<reference evidence="3 4" key="1">
    <citation type="journal article" date="2024" name="Nat. Commun.">
        <title>Phylogenomics reveals the evolutionary origins of lichenization in chlorophyte algae.</title>
        <authorList>
            <person name="Puginier C."/>
            <person name="Libourel C."/>
            <person name="Otte J."/>
            <person name="Skaloud P."/>
            <person name="Haon M."/>
            <person name="Grisel S."/>
            <person name="Petersen M."/>
            <person name="Berrin J.G."/>
            <person name="Delaux P.M."/>
            <person name="Dal Grande F."/>
            <person name="Keller J."/>
        </authorList>
    </citation>
    <scope>NUCLEOTIDE SEQUENCE [LARGE SCALE GENOMIC DNA]</scope>
    <source>
        <strain evidence="3 4">SAG 2043</strain>
    </source>
</reference>
<name>A0AAW1PJ12_9CHLO</name>
<sequence length="541" mass="61089">MSELDADTDGLKERLVKLGGLNKPLSEAGHRDSQAEQDDSSRESKSSGHRHSQAKPQGQREQRHRYARQDVSTLQHKASLSTEIASSIQEVADSEPAPVPDAAALYSSLEELKGLLRRLPDWQALLSTLPDVPTKLARRRRMKPPRKSRKLWSPPGVAHLESRHEPALRHLHLGGPPHSPLALMLARLRDAEERWLTEKAELRREAESQRKRAHKAELELQQLKGLYKHRGTEMKAVMAALRRRDEELAEHAGRLTAAHEALDQGHGELEKERAGLAEERDELHRLLAAALDRLEVVDTEVTRVKTEREKLQKQVGEAEAERKRAQKAAALAKSQLASQADEQMKAELQSSLLEKLLDVQLKHNQKKANAIRNMLGSDKGMQHLLAMSTVESDGGSGSEPEKHSSKSRHGAATSRQEKDSRAEKSRRSRHERESDSEERSGRLHRASPPRHEKGSRGDESRRNRHERDSDSEERSGSSHHASPSRQDKNSQAEKPRRSRHEREPSRAEATPAKMPETSMDWFEDADMPPTLRHILATARRH</sequence>
<protein>
    <submittedName>
        <fullName evidence="3">Uncharacterized protein</fullName>
    </submittedName>
</protein>
<dbReference type="AlphaFoldDB" id="A0AAW1PJ12"/>
<feature type="coiled-coil region" evidence="1">
    <location>
        <begin position="266"/>
        <end position="335"/>
    </location>
</feature>
<evidence type="ECO:0000256" key="1">
    <source>
        <dbReference type="SAM" id="Coils"/>
    </source>
</evidence>
<feature type="compositionally biased region" description="Basic and acidic residues" evidence="2">
    <location>
        <begin position="449"/>
        <end position="476"/>
    </location>
</feature>
<evidence type="ECO:0000313" key="3">
    <source>
        <dbReference type="EMBL" id="KAK9809853.1"/>
    </source>
</evidence>
<feature type="compositionally biased region" description="Basic and acidic residues" evidence="2">
    <location>
        <begin position="415"/>
        <end position="441"/>
    </location>
</feature>
<dbReference type="EMBL" id="JALJOR010000010">
    <property type="protein sequence ID" value="KAK9809853.1"/>
    <property type="molecule type" value="Genomic_DNA"/>
</dbReference>
<keyword evidence="1" id="KW-0175">Coiled coil</keyword>